<dbReference type="Pfam" id="PF24571">
    <property type="entry name" value="HEAT_SCC3-SA"/>
    <property type="match status" value="1"/>
</dbReference>
<dbReference type="STRING" id="698492.A0A0E9N742"/>
<feature type="compositionally biased region" description="Polar residues" evidence="2">
    <location>
        <begin position="1"/>
        <end position="23"/>
    </location>
</feature>
<dbReference type="OMA" id="FVANVQD"/>
<dbReference type="InterPro" id="IPR013721">
    <property type="entry name" value="STAG"/>
</dbReference>
<reference evidence="4 5" key="1">
    <citation type="journal article" date="2011" name="J. Gen. Appl. Microbiol.">
        <title>Draft genome sequencing of the enigmatic yeast Saitoella complicata.</title>
        <authorList>
            <person name="Nishida H."/>
            <person name="Hamamoto M."/>
            <person name="Sugiyama J."/>
        </authorList>
    </citation>
    <scope>NUCLEOTIDE SEQUENCE [LARGE SCALE GENOMIC DNA]</scope>
    <source>
        <strain evidence="4 5">NRRL Y-17804</strain>
    </source>
</reference>
<reference evidence="4 5" key="2">
    <citation type="journal article" date="2014" name="J. Gen. Appl. Microbiol.">
        <title>The early diverging ascomycetous budding yeast Saitoella complicata has three histone deacetylases belonging to the Clr6, Hos2, and Rpd3 lineages.</title>
        <authorList>
            <person name="Nishida H."/>
            <person name="Matsumoto T."/>
            <person name="Kondo S."/>
            <person name="Hamamoto M."/>
            <person name="Yoshikawa H."/>
        </authorList>
    </citation>
    <scope>NUCLEOTIDE SEQUENCE [LARGE SCALE GENOMIC DNA]</scope>
    <source>
        <strain evidence="4 5">NRRL Y-17804</strain>
    </source>
</reference>
<dbReference type="Pfam" id="PF21581">
    <property type="entry name" value="SCD"/>
    <property type="match status" value="1"/>
</dbReference>
<dbReference type="GO" id="GO:0007062">
    <property type="term" value="P:sister chromatid cohesion"/>
    <property type="evidence" value="ECO:0007669"/>
    <property type="project" value="UniProtKB-ARBA"/>
</dbReference>
<dbReference type="GO" id="GO:0000785">
    <property type="term" value="C:chromatin"/>
    <property type="evidence" value="ECO:0007669"/>
    <property type="project" value="TreeGrafter"/>
</dbReference>
<feature type="compositionally biased region" description="Acidic residues" evidence="2">
    <location>
        <begin position="56"/>
        <end position="80"/>
    </location>
</feature>
<dbReference type="InterPro" id="IPR016024">
    <property type="entry name" value="ARM-type_fold"/>
</dbReference>
<dbReference type="GO" id="GO:0005634">
    <property type="term" value="C:nucleus"/>
    <property type="evidence" value="ECO:0007669"/>
    <property type="project" value="TreeGrafter"/>
</dbReference>
<dbReference type="Gene3D" id="1.25.10.10">
    <property type="entry name" value="Leucine-rich Repeat Variant"/>
    <property type="match status" value="1"/>
</dbReference>
<dbReference type="AlphaFoldDB" id="A0A0E9N742"/>
<gene>
    <name evidence="4" type="ORF">G7K_0014-t1</name>
</gene>
<dbReference type="PANTHER" id="PTHR11199">
    <property type="entry name" value="STROMAL ANTIGEN"/>
    <property type="match status" value="1"/>
</dbReference>
<dbReference type="SUPFAM" id="SSF48371">
    <property type="entry name" value="ARM repeat"/>
    <property type="match status" value="2"/>
</dbReference>
<evidence type="ECO:0000256" key="1">
    <source>
        <dbReference type="SAM" id="Coils"/>
    </source>
</evidence>
<keyword evidence="5" id="KW-1185">Reference proteome</keyword>
<feature type="domain" description="SCD" evidence="3">
    <location>
        <begin position="343"/>
        <end position="428"/>
    </location>
</feature>
<comment type="caution">
    <text evidence="4">The sequence shown here is derived from an EMBL/GenBank/DDBJ whole genome shotgun (WGS) entry which is preliminary data.</text>
</comment>
<evidence type="ECO:0000259" key="3">
    <source>
        <dbReference type="PROSITE" id="PS51425"/>
    </source>
</evidence>
<sequence length="1071" mass="119457">MPRRTTTASTALGTDDSGVSSPATDRRSTRVRSKPQPLYTPQNTTPAGKRKRGGEASDEEESEEEEDDESEEESEEEEELREPKSKGGAGGRVRKAASTPKRTPARTGKPGKKARINAPHTEHEELEEMDSPLYDALLDPDAALESTINDWLDSYAEASGEAITEMVNFILKCCACNTPITAYDVEDADSATQTLAQIQEVVREKARREYPLVSKKPEFKRFRKSLGDFLRRLVGAAAGRGVLWDGILLESLQTWIGALSSSTFRPMRHTSTVMSLNIVSALCDLLGKLKKEESTATRQLEAEQKKARANETKVKTLERKTAEIGEQVETVSGMVSDTFDVVFVHRYRDVFPQIRTECIRELGGWMLKLPSMFLEGQYLRYLGWVLSDTNAATRHEVVKVLGRLYADDNNVASLRHFTERFKPRIIEMAEREADTSVRATAIGLLNNIRARGFLESEEVEKIAVLIFDKDIKIRAAAAPIFLAQVAEGVEEKTEVVGGVEEVEGEGEKWGVWVRFKCLAEVLGRFDGSIGVDTQEEEDEEEREREVVRLGAEGKATSRVYLATTALWEGFEEMQDWENLAEYLLFDHSAVGTEADLESLKTVGEKVRWLCAPTEGEEGILLQVLRASVRSAITHAEQTAAHNKKKSDEAKNVEEEVSRALVGLLPKLMQKFGGSPGTASDVLRLQQLMKLDIYQILRQDAAYEALLDDIGRAFFKHTDENVLREAAAALLRAQTFENMSTLTEAKIIEIQDESVSGLRRLVKGKALATDAFREEELRDVETAVRRLELLIAATNCLNSMEEEDGGLSGVSVLVQIVERGVALDDDETVLIVSAMKSLRWYFMWKIQTLASTSQSPADDRDARQMRETRDTVLDILVQILAQMRWSEAKHQAACMLLDMWTLFVTFGGLELLRVKVGSGMRGGVSEEGQEAVMRCLEQEVGRLTGSSGGGRIRRGGGGDDSDEEMEEEDDDNTQGEKLEGVKAIEAERQVCELAGKIVLAVLSGTAQEKYRERLEKMKGKLGVSYDRIVEELKGEEEKEREKGRKTPGRVVKPTRPVRKEDEVHDDDIEDDD</sequence>
<feature type="compositionally biased region" description="Acidic residues" evidence="2">
    <location>
        <begin position="958"/>
        <end position="972"/>
    </location>
</feature>
<dbReference type="EMBL" id="BACD03000001">
    <property type="protein sequence ID" value="GAO45762.1"/>
    <property type="molecule type" value="Genomic_DNA"/>
</dbReference>
<name>A0A0E9N742_SAICN</name>
<dbReference type="GO" id="GO:0008278">
    <property type="term" value="C:cohesin complex"/>
    <property type="evidence" value="ECO:0007669"/>
    <property type="project" value="TreeGrafter"/>
</dbReference>
<accession>A0A0E9N742</accession>
<feature type="region of interest" description="Disordered" evidence="2">
    <location>
        <begin position="941"/>
        <end position="975"/>
    </location>
</feature>
<evidence type="ECO:0000313" key="5">
    <source>
        <dbReference type="Proteomes" id="UP000033140"/>
    </source>
</evidence>
<feature type="region of interest" description="Disordered" evidence="2">
    <location>
        <begin position="1032"/>
        <end position="1071"/>
    </location>
</feature>
<keyword evidence="1" id="KW-0175">Coiled coil</keyword>
<dbReference type="GO" id="GO:0003682">
    <property type="term" value="F:chromatin binding"/>
    <property type="evidence" value="ECO:0007669"/>
    <property type="project" value="TreeGrafter"/>
</dbReference>
<protein>
    <recommendedName>
        <fullName evidence="3">SCD domain-containing protein</fullName>
    </recommendedName>
</protein>
<feature type="compositionally biased region" description="Acidic residues" evidence="2">
    <location>
        <begin position="1062"/>
        <end position="1071"/>
    </location>
</feature>
<feature type="coiled-coil region" evidence="1">
    <location>
        <begin position="286"/>
        <end position="320"/>
    </location>
</feature>
<organism evidence="4 5">
    <name type="scientific">Saitoella complicata (strain BCRC 22490 / CBS 7301 / JCM 7358 / NBRC 10748 / NRRL Y-17804)</name>
    <dbReference type="NCBI Taxonomy" id="698492"/>
    <lineage>
        <taxon>Eukaryota</taxon>
        <taxon>Fungi</taxon>
        <taxon>Dikarya</taxon>
        <taxon>Ascomycota</taxon>
        <taxon>Taphrinomycotina</taxon>
        <taxon>Taphrinomycotina incertae sedis</taxon>
        <taxon>Saitoella</taxon>
    </lineage>
</organism>
<dbReference type="Proteomes" id="UP000033140">
    <property type="component" value="Unassembled WGS sequence"/>
</dbReference>
<dbReference type="PANTHER" id="PTHR11199:SF0">
    <property type="entry name" value="LD34181P-RELATED"/>
    <property type="match status" value="1"/>
</dbReference>
<dbReference type="InterPro" id="IPR020839">
    <property type="entry name" value="SCD"/>
</dbReference>
<dbReference type="InterPro" id="IPR056396">
    <property type="entry name" value="HEAT_SCC3-SA"/>
</dbReference>
<proteinExistence type="predicted"/>
<feature type="region of interest" description="Disordered" evidence="2">
    <location>
        <begin position="1"/>
        <end position="128"/>
    </location>
</feature>
<evidence type="ECO:0000256" key="2">
    <source>
        <dbReference type="SAM" id="MobiDB-lite"/>
    </source>
</evidence>
<evidence type="ECO:0000313" key="4">
    <source>
        <dbReference type="EMBL" id="GAO45762.1"/>
    </source>
</evidence>
<reference evidence="4 5" key="3">
    <citation type="journal article" date="2015" name="Genome Announc.">
        <title>Draft Genome Sequence of the Archiascomycetous Yeast Saitoella complicata.</title>
        <authorList>
            <person name="Yamauchi K."/>
            <person name="Kondo S."/>
            <person name="Hamamoto M."/>
            <person name="Takahashi Y."/>
            <person name="Ogura Y."/>
            <person name="Hayashi T."/>
            <person name="Nishida H."/>
        </authorList>
    </citation>
    <scope>NUCLEOTIDE SEQUENCE [LARGE SCALE GENOMIC DNA]</scope>
    <source>
        <strain evidence="4 5">NRRL Y-17804</strain>
    </source>
</reference>
<feature type="compositionally biased region" description="Basic and acidic residues" evidence="2">
    <location>
        <begin position="1032"/>
        <end position="1043"/>
    </location>
</feature>
<dbReference type="Pfam" id="PF08514">
    <property type="entry name" value="STAG"/>
    <property type="match status" value="1"/>
</dbReference>
<dbReference type="InterPro" id="IPR039662">
    <property type="entry name" value="Cohesin_Scc3/SA"/>
</dbReference>
<dbReference type="PROSITE" id="PS51425">
    <property type="entry name" value="SCD"/>
    <property type="match status" value="1"/>
</dbReference>
<dbReference type="InterPro" id="IPR011989">
    <property type="entry name" value="ARM-like"/>
</dbReference>